<evidence type="ECO:0000256" key="2">
    <source>
        <dbReference type="ARBA" id="ARBA00022723"/>
    </source>
</evidence>
<evidence type="ECO:0000313" key="6">
    <source>
        <dbReference type="Proteomes" id="UP000674234"/>
    </source>
</evidence>
<dbReference type="PANTHER" id="PTHR46470:SF2">
    <property type="entry name" value="GLYCERALDEHYDE 3-PHOSPHATE PHOSPHATASE"/>
    <property type="match status" value="1"/>
</dbReference>
<dbReference type="RefSeq" id="WP_210158776.1">
    <property type="nucleotide sequence ID" value="NZ_JAFCNB010000020.1"/>
</dbReference>
<dbReference type="InterPro" id="IPR023214">
    <property type="entry name" value="HAD_sf"/>
</dbReference>
<dbReference type="Gene3D" id="3.40.50.1000">
    <property type="entry name" value="HAD superfamily/HAD-like"/>
    <property type="match status" value="1"/>
</dbReference>
<keyword evidence="2" id="KW-0479">Metal-binding</keyword>
<dbReference type="AlphaFoldDB" id="A0A940WKT9"/>
<reference evidence="5" key="1">
    <citation type="submission" date="2021-02" db="EMBL/GenBank/DDBJ databases">
        <title>Draft genome sequence of Microbispora sp. RL4-1S isolated from rice leaves in Thailand.</title>
        <authorList>
            <person name="Muangham S."/>
            <person name="Duangmal K."/>
        </authorList>
    </citation>
    <scope>NUCLEOTIDE SEQUENCE</scope>
    <source>
        <strain evidence="5">RL4-1S</strain>
    </source>
</reference>
<comment type="cofactor">
    <cofactor evidence="1">
        <name>Mg(2+)</name>
        <dbReference type="ChEBI" id="CHEBI:18420"/>
    </cofactor>
</comment>
<dbReference type="InterPro" id="IPR006439">
    <property type="entry name" value="HAD-SF_hydro_IA"/>
</dbReference>
<dbReference type="InterPro" id="IPR051400">
    <property type="entry name" value="HAD-like_hydrolase"/>
</dbReference>
<keyword evidence="3 5" id="KW-0378">Hydrolase</keyword>
<comment type="caution">
    <text evidence="5">The sequence shown here is derived from an EMBL/GenBank/DDBJ whole genome shotgun (WGS) entry which is preliminary data.</text>
</comment>
<dbReference type="SFLD" id="SFLDS00003">
    <property type="entry name" value="Haloacid_Dehalogenase"/>
    <property type="match status" value="1"/>
</dbReference>
<proteinExistence type="predicted"/>
<dbReference type="SUPFAM" id="SSF56784">
    <property type="entry name" value="HAD-like"/>
    <property type="match status" value="1"/>
</dbReference>
<dbReference type="EMBL" id="JAFCNB010000020">
    <property type="protein sequence ID" value="MBP2707509.1"/>
    <property type="molecule type" value="Genomic_DNA"/>
</dbReference>
<protein>
    <submittedName>
        <fullName evidence="5">HAD family hydrolase</fullName>
    </submittedName>
</protein>
<name>A0A940WKT9_9ACTN</name>
<dbReference type="PANTHER" id="PTHR46470">
    <property type="entry name" value="N-ACYLNEURAMINATE-9-PHOSPHATASE"/>
    <property type="match status" value="1"/>
</dbReference>
<evidence type="ECO:0000313" key="5">
    <source>
        <dbReference type="EMBL" id="MBP2707509.1"/>
    </source>
</evidence>
<accession>A0A940WKT9</accession>
<dbReference type="GO" id="GO:0044281">
    <property type="term" value="P:small molecule metabolic process"/>
    <property type="evidence" value="ECO:0007669"/>
    <property type="project" value="UniProtKB-ARBA"/>
</dbReference>
<dbReference type="InterPro" id="IPR036412">
    <property type="entry name" value="HAD-like_sf"/>
</dbReference>
<dbReference type="GO" id="GO:0016791">
    <property type="term" value="F:phosphatase activity"/>
    <property type="evidence" value="ECO:0007669"/>
    <property type="project" value="TreeGrafter"/>
</dbReference>
<evidence type="ECO:0000256" key="3">
    <source>
        <dbReference type="ARBA" id="ARBA00022801"/>
    </source>
</evidence>
<dbReference type="NCBIfam" id="TIGR01549">
    <property type="entry name" value="HAD-SF-IA-v1"/>
    <property type="match status" value="1"/>
</dbReference>
<keyword evidence="6" id="KW-1185">Reference proteome</keyword>
<dbReference type="Pfam" id="PF00702">
    <property type="entry name" value="Hydrolase"/>
    <property type="match status" value="1"/>
</dbReference>
<organism evidence="5 6">
    <name type="scientific">Microbispora oryzae</name>
    <dbReference type="NCBI Taxonomy" id="2806554"/>
    <lineage>
        <taxon>Bacteria</taxon>
        <taxon>Bacillati</taxon>
        <taxon>Actinomycetota</taxon>
        <taxon>Actinomycetes</taxon>
        <taxon>Streptosporangiales</taxon>
        <taxon>Streptosporangiaceae</taxon>
        <taxon>Microbispora</taxon>
    </lineage>
</organism>
<dbReference type="PRINTS" id="PR00413">
    <property type="entry name" value="HADHALOGNASE"/>
</dbReference>
<keyword evidence="4" id="KW-0460">Magnesium</keyword>
<evidence type="ECO:0000256" key="1">
    <source>
        <dbReference type="ARBA" id="ARBA00001946"/>
    </source>
</evidence>
<sequence>MRRLALFDLDNTLIDLDHAFGVWATEFIGAHGLGPEAFEWLIGLNREGNPHREEFFTQVREHLALTQTVDELVGGYRRRVPHLVRCRTEVLDGLARLRASGWRVAIVTNGTPENQLAKIQRTGLAEAVDAYAISGAEGIRKPEAGLFEIAAKRCGTSFDGGWMIGDNLTADIAGGRGVGLRTIWIDRRAERRADNQADHVVTDVLQAIEILRDGGSDSGATA</sequence>
<evidence type="ECO:0000256" key="4">
    <source>
        <dbReference type="ARBA" id="ARBA00022842"/>
    </source>
</evidence>
<dbReference type="GO" id="GO:0046872">
    <property type="term" value="F:metal ion binding"/>
    <property type="evidence" value="ECO:0007669"/>
    <property type="project" value="UniProtKB-KW"/>
</dbReference>
<gene>
    <name evidence="5" type="ORF">JOL79_27370</name>
</gene>
<dbReference type="Proteomes" id="UP000674234">
    <property type="component" value="Unassembled WGS sequence"/>
</dbReference>
<dbReference type="SFLD" id="SFLDG01129">
    <property type="entry name" value="C1.5:_HAD__Beta-PGM__Phosphata"/>
    <property type="match status" value="1"/>
</dbReference>
<dbReference type="Gene3D" id="1.10.150.520">
    <property type="match status" value="1"/>
</dbReference>